<protein>
    <submittedName>
        <fullName evidence="7">Polymerase</fullName>
    </submittedName>
</protein>
<feature type="domain" description="O-antigen ligase-related" evidence="6">
    <location>
        <begin position="250"/>
        <end position="392"/>
    </location>
</feature>
<evidence type="ECO:0000256" key="5">
    <source>
        <dbReference type="SAM" id="Phobius"/>
    </source>
</evidence>
<keyword evidence="8" id="KW-1185">Reference proteome</keyword>
<dbReference type="InterPro" id="IPR007016">
    <property type="entry name" value="O-antigen_ligase-rel_domated"/>
</dbReference>
<evidence type="ECO:0000256" key="1">
    <source>
        <dbReference type="ARBA" id="ARBA00004141"/>
    </source>
</evidence>
<dbReference type="InterPro" id="IPR051533">
    <property type="entry name" value="WaaL-like"/>
</dbReference>
<gene>
    <name evidence="7" type="ORF">C6Y39_09085</name>
</gene>
<evidence type="ECO:0000259" key="6">
    <source>
        <dbReference type="Pfam" id="PF04932"/>
    </source>
</evidence>
<evidence type="ECO:0000313" key="7">
    <source>
        <dbReference type="EMBL" id="PRO69237.1"/>
    </source>
</evidence>
<dbReference type="EMBL" id="PVNO01000025">
    <property type="protein sequence ID" value="PRO69237.1"/>
    <property type="molecule type" value="Genomic_DNA"/>
</dbReference>
<dbReference type="Proteomes" id="UP000239539">
    <property type="component" value="Unassembled WGS sequence"/>
</dbReference>
<organism evidence="7 8">
    <name type="scientific">Alteromonas gracilis</name>
    <dbReference type="NCBI Taxonomy" id="1479524"/>
    <lineage>
        <taxon>Bacteria</taxon>
        <taxon>Pseudomonadati</taxon>
        <taxon>Pseudomonadota</taxon>
        <taxon>Gammaproteobacteria</taxon>
        <taxon>Alteromonadales</taxon>
        <taxon>Alteromonadaceae</taxon>
        <taxon>Alteromonas/Salinimonas group</taxon>
        <taxon>Alteromonas</taxon>
    </lineage>
</organism>
<comment type="subcellular location">
    <subcellularLocation>
        <location evidence="1">Membrane</location>
        <topology evidence="1">Multi-pass membrane protein</topology>
    </subcellularLocation>
</comment>
<feature type="transmembrane region" description="Helical" evidence="5">
    <location>
        <begin position="418"/>
        <end position="435"/>
    </location>
</feature>
<dbReference type="PANTHER" id="PTHR37422">
    <property type="entry name" value="TEICHURONIC ACID BIOSYNTHESIS PROTEIN TUAE"/>
    <property type="match status" value="1"/>
</dbReference>
<sequence length="475" mass="53423">MFNSQKTEKFLFGFLLFTLFWLPLSLGANRPWAWALMQMSFFFIGGVLLLTHDGLLAKLYSKYKPLVVLWLAFLAWQLINLVPLPFALVEAIRPERVQLLLNENIEGMRNITSQWLSLSFDAGQSDVMFFKSLAYCFLFFISLALINSAKRLRYTLIVISGAGIFQAIYGSLEVLSGLKYSLVFKLPVSHIATGSYVYKNHYANFLLLCLSAAIGYMIASLRAQASSSYRERLRRIVHFWLSNKVLFRIGIIIMVIALVMSRSRMGNSAFFIAMTITATLGLIYFKPRQKSYVVLFISMLVIDILIVSSLFGLEQVQQRIEQTNLTQESRDEVITDALPLLSEYGIIGTGGGTFYTVYPQFQSESIQHFYDHAHNEYLQFAIEFGVIGAALLAALLLMCAKNAMSAIRHRRHPLPRGVAFATVMAVIGMALHSTVDFPLQAPANTAIFIVLLALGALSRDIPMGRHNMENNQVQS</sequence>
<feature type="transmembrane region" description="Helical" evidence="5">
    <location>
        <begin position="441"/>
        <end position="458"/>
    </location>
</feature>
<accession>A0ABX5CQT9</accession>
<keyword evidence="4 5" id="KW-0472">Membrane</keyword>
<feature type="transmembrane region" description="Helical" evidence="5">
    <location>
        <begin position="37"/>
        <end position="56"/>
    </location>
</feature>
<feature type="transmembrane region" description="Helical" evidence="5">
    <location>
        <begin position="68"/>
        <end position="89"/>
    </location>
</feature>
<evidence type="ECO:0000256" key="3">
    <source>
        <dbReference type="ARBA" id="ARBA00022989"/>
    </source>
</evidence>
<feature type="transmembrane region" description="Helical" evidence="5">
    <location>
        <begin position="292"/>
        <end position="313"/>
    </location>
</feature>
<feature type="transmembrane region" description="Helical" evidence="5">
    <location>
        <begin position="245"/>
        <end position="262"/>
    </location>
</feature>
<evidence type="ECO:0000256" key="2">
    <source>
        <dbReference type="ARBA" id="ARBA00022692"/>
    </source>
</evidence>
<feature type="transmembrane region" description="Helical" evidence="5">
    <location>
        <begin position="128"/>
        <end position="147"/>
    </location>
</feature>
<evidence type="ECO:0000313" key="8">
    <source>
        <dbReference type="Proteomes" id="UP000239539"/>
    </source>
</evidence>
<name>A0ABX5CQT9_9ALTE</name>
<feature type="transmembrane region" description="Helical" evidence="5">
    <location>
        <begin position="377"/>
        <end position="397"/>
    </location>
</feature>
<dbReference type="Pfam" id="PF04932">
    <property type="entry name" value="Wzy_C"/>
    <property type="match status" value="1"/>
</dbReference>
<comment type="caution">
    <text evidence="7">The sequence shown here is derived from an EMBL/GenBank/DDBJ whole genome shotgun (WGS) entry which is preliminary data.</text>
</comment>
<keyword evidence="2 5" id="KW-0812">Transmembrane</keyword>
<reference evidence="8" key="1">
    <citation type="journal article" date="2020" name="Int. J. Syst. Evol. Microbiol.">
        <title>Alteromonas alba sp. nov., a marine bacterium isolated from the seawater of the West Pacific Ocean.</title>
        <authorList>
            <person name="Sun C."/>
            <person name="Wu Y.-H."/>
            <person name="Xamxidin M."/>
            <person name="Cheng H."/>
            <person name="Xu X.-W."/>
        </authorList>
    </citation>
    <scope>NUCLEOTIDE SEQUENCE [LARGE SCALE GENOMIC DNA]</scope>
    <source>
        <strain evidence="8">9a2</strain>
    </source>
</reference>
<dbReference type="PANTHER" id="PTHR37422:SF13">
    <property type="entry name" value="LIPOPOLYSACCHARIDE BIOSYNTHESIS PROTEIN PA4999-RELATED"/>
    <property type="match status" value="1"/>
</dbReference>
<proteinExistence type="predicted"/>
<feature type="transmembrane region" description="Helical" evidence="5">
    <location>
        <begin position="202"/>
        <end position="224"/>
    </location>
</feature>
<feature type="transmembrane region" description="Helical" evidence="5">
    <location>
        <begin position="268"/>
        <end position="285"/>
    </location>
</feature>
<dbReference type="RefSeq" id="WP_105931444.1">
    <property type="nucleotide sequence ID" value="NZ_PVNO01000025.1"/>
</dbReference>
<evidence type="ECO:0000256" key="4">
    <source>
        <dbReference type="ARBA" id="ARBA00023136"/>
    </source>
</evidence>
<keyword evidence="3 5" id="KW-1133">Transmembrane helix</keyword>
<feature type="transmembrane region" description="Helical" evidence="5">
    <location>
        <begin position="154"/>
        <end position="172"/>
    </location>
</feature>